<gene>
    <name evidence="2" type="ORF">K443DRAFT_623268</name>
</gene>
<dbReference type="Proteomes" id="UP000054477">
    <property type="component" value="Unassembled WGS sequence"/>
</dbReference>
<feature type="compositionally biased region" description="Basic and acidic residues" evidence="1">
    <location>
        <begin position="28"/>
        <end position="44"/>
    </location>
</feature>
<feature type="non-terminal residue" evidence="2">
    <location>
        <position position="1"/>
    </location>
</feature>
<accession>A0A0C9WKM6</accession>
<evidence type="ECO:0000313" key="2">
    <source>
        <dbReference type="EMBL" id="KIJ89580.1"/>
    </source>
</evidence>
<organism evidence="2 3">
    <name type="scientific">Laccaria amethystina LaAM-08-1</name>
    <dbReference type="NCBI Taxonomy" id="1095629"/>
    <lineage>
        <taxon>Eukaryota</taxon>
        <taxon>Fungi</taxon>
        <taxon>Dikarya</taxon>
        <taxon>Basidiomycota</taxon>
        <taxon>Agaricomycotina</taxon>
        <taxon>Agaricomycetes</taxon>
        <taxon>Agaricomycetidae</taxon>
        <taxon>Agaricales</taxon>
        <taxon>Agaricineae</taxon>
        <taxon>Hydnangiaceae</taxon>
        <taxon>Laccaria</taxon>
    </lineage>
</organism>
<reference evidence="2 3" key="1">
    <citation type="submission" date="2014-04" db="EMBL/GenBank/DDBJ databases">
        <authorList>
            <consortium name="DOE Joint Genome Institute"/>
            <person name="Kuo A."/>
            <person name="Kohler A."/>
            <person name="Nagy L.G."/>
            <person name="Floudas D."/>
            <person name="Copeland A."/>
            <person name="Barry K.W."/>
            <person name="Cichocki N."/>
            <person name="Veneault-Fourrey C."/>
            <person name="LaButti K."/>
            <person name="Lindquist E.A."/>
            <person name="Lipzen A."/>
            <person name="Lundell T."/>
            <person name="Morin E."/>
            <person name="Murat C."/>
            <person name="Sun H."/>
            <person name="Tunlid A."/>
            <person name="Henrissat B."/>
            <person name="Grigoriev I.V."/>
            <person name="Hibbett D.S."/>
            <person name="Martin F."/>
            <person name="Nordberg H.P."/>
            <person name="Cantor M.N."/>
            <person name="Hua S.X."/>
        </authorList>
    </citation>
    <scope>NUCLEOTIDE SEQUENCE [LARGE SCALE GENOMIC DNA]</scope>
    <source>
        <strain evidence="2 3">LaAM-08-1</strain>
    </source>
</reference>
<feature type="compositionally biased region" description="Acidic residues" evidence="1">
    <location>
        <begin position="62"/>
        <end position="77"/>
    </location>
</feature>
<reference evidence="3" key="2">
    <citation type="submission" date="2015-01" db="EMBL/GenBank/DDBJ databases">
        <title>Evolutionary Origins and Diversification of the Mycorrhizal Mutualists.</title>
        <authorList>
            <consortium name="DOE Joint Genome Institute"/>
            <consortium name="Mycorrhizal Genomics Consortium"/>
            <person name="Kohler A."/>
            <person name="Kuo A."/>
            <person name="Nagy L.G."/>
            <person name="Floudas D."/>
            <person name="Copeland A."/>
            <person name="Barry K.W."/>
            <person name="Cichocki N."/>
            <person name="Veneault-Fourrey C."/>
            <person name="LaButti K."/>
            <person name="Lindquist E.A."/>
            <person name="Lipzen A."/>
            <person name="Lundell T."/>
            <person name="Morin E."/>
            <person name="Murat C."/>
            <person name="Riley R."/>
            <person name="Ohm R."/>
            <person name="Sun H."/>
            <person name="Tunlid A."/>
            <person name="Henrissat B."/>
            <person name="Grigoriev I.V."/>
            <person name="Hibbett D.S."/>
            <person name="Martin F."/>
        </authorList>
    </citation>
    <scope>NUCLEOTIDE SEQUENCE [LARGE SCALE GENOMIC DNA]</scope>
    <source>
        <strain evidence="3">LaAM-08-1</strain>
    </source>
</reference>
<dbReference type="STRING" id="1095629.A0A0C9WKM6"/>
<sequence>EERRWRGWKEEHACGWWREKYPCRRREKHASWERHTVRSEDNAGKQKIPIGYGISPTHGMEVDETDADAEADAEAEAEILGAVEAIGGGDQEMVDPDGDGDAEAELLGAVDTAEANSSSSSSHGGRWMKEEEDGA</sequence>
<dbReference type="EMBL" id="KN839597">
    <property type="protein sequence ID" value="KIJ89580.1"/>
    <property type="molecule type" value="Genomic_DNA"/>
</dbReference>
<evidence type="ECO:0000256" key="1">
    <source>
        <dbReference type="SAM" id="MobiDB-lite"/>
    </source>
</evidence>
<feature type="region of interest" description="Disordered" evidence="1">
    <location>
        <begin position="28"/>
        <end position="135"/>
    </location>
</feature>
<keyword evidence="3" id="KW-1185">Reference proteome</keyword>
<protein>
    <submittedName>
        <fullName evidence="2">Unplaced genomic scaffold K443scaffold_1062, whole genome shotgun sequence</fullName>
    </submittedName>
</protein>
<dbReference type="HOGENOM" id="CLU_1890715_0_0_1"/>
<name>A0A0C9WKM6_9AGAR</name>
<dbReference type="AlphaFoldDB" id="A0A0C9WKM6"/>
<feature type="compositionally biased region" description="Acidic residues" evidence="1">
    <location>
        <begin position="92"/>
        <end position="104"/>
    </location>
</feature>
<proteinExistence type="predicted"/>
<evidence type="ECO:0000313" key="3">
    <source>
        <dbReference type="Proteomes" id="UP000054477"/>
    </source>
</evidence>